<dbReference type="PROSITE" id="PS51191">
    <property type="entry name" value="FEMABX"/>
    <property type="match status" value="1"/>
</dbReference>
<dbReference type="InterPro" id="IPR050644">
    <property type="entry name" value="PG_Glycine_Bridge_Synth"/>
</dbReference>
<dbReference type="GO" id="GO:0016755">
    <property type="term" value="F:aminoacyltransferase activity"/>
    <property type="evidence" value="ECO:0007669"/>
    <property type="project" value="InterPro"/>
</dbReference>
<evidence type="ECO:0000256" key="1">
    <source>
        <dbReference type="ARBA" id="ARBA00009943"/>
    </source>
</evidence>
<dbReference type="RefSeq" id="WP_012993835.1">
    <property type="nucleotide sequence ID" value="NZ_NBZD01000001.1"/>
</dbReference>
<dbReference type="EMBL" id="NBZD01000001">
    <property type="protein sequence ID" value="PNH19316.1"/>
    <property type="molecule type" value="Genomic_DNA"/>
</dbReference>
<dbReference type="GO" id="GO:0008360">
    <property type="term" value="P:regulation of cell shape"/>
    <property type="evidence" value="ECO:0007669"/>
    <property type="project" value="UniProtKB-KW"/>
</dbReference>
<protein>
    <submittedName>
        <fullName evidence="9">Peptidoglycan bridge formation protein FemAB</fullName>
    </submittedName>
</protein>
<dbReference type="Proteomes" id="UP000236394">
    <property type="component" value="Unassembled WGS sequence"/>
</dbReference>
<evidence type="ECO:0000313" key="10">
    <source>
        <dbReference type="Proteomes" id="UP000236394"/>
    </source>
</evidence>
<evidence type="ECO:0000256" key="7">
    <source>
        <dbReference type="ARBA" id="ARBA00023316"/>
    </source>
</evidence>
<reference evidence="10" key="1">
    <citation type="submission" date="2017-04" db="EMBL/GenBank/DDBJ databases">
        <authorList>
            <person name="Bumgarner R.E."/>
            <person name="Fredricks D.N."/>
            <person name="Srinivasan S."/>
        </authorList>
    </citation>
    <scope>NUCLEOTIDE SEQUENCE [LARGE SCALE GENOMIC DNA]</scope>
    <source>
        <strain evidence="10">KA00405</strain>
    </source>
</reference>
<keyword evidence="8" id="KW-0175">Coiled coil</keyword>
<dbReference type="Gene3D" id="1.20.58.90">
    <property type="match status" value="1"/>
</dbReference>
<feature type="coiled-coil region" evidence="8">
    <location>
        <begin position="281"/>
        <end position="308"/>
    </location>
</feature>
<evidence type="ECO:0000256" key="3">
    <source>
        <dbReference type="ARBA" id="ARBA00022679"/>
    </source>
</evidence>
<proteinExistence type="inferred from homology"/>
<evidence type="ECO:0000256" key="5">
    <source>
        <dbReference type="ARBA" id="ARBA00022984"/>
    </source>
</evidence>
<dbReference type="SUPFAM" id="SSF55729">
    <property type="entry name" value="Acyl-CoA N-acyltransferases (Nat)"/>
    <property type="match status" value="2"/>
</dbReference>
<accession>A0A2J8B3L1</accession>
<organism evidence="9 10">
    <name type="scientific">Mageeibacillus indolicus</name>
    <dbReference type="NCBI Taxonomy" id="884684"/>
    <lineage>
        <taxon>Bacteria</taxon>
        <taxon>Bacillati</taxon>
        <taxon>Bacillota</taxon>
        <taxon>Clostridia</taxon>
        <taxon>Eubacteriales</taxon>
        <taxon>Oscillospiraceae</taxon>
        <taxon>Mageeibacillus</taxon>
    </lineage>
</organism>
<evidence type="ECO:0000256" key="8">
    <source>
        <dbReference type="SAM" id="Coils"/>
    </source>
</evidence>
<dbReference type="GO" id="GO:0071555">
    <property type="term" value="P:cell wall organization"/>
    <property type="evidence" value="ECO:0007669"/>
    <property type="project" value="UniProtKB-KW"/>
</dbReference>
<comment type="caution">
    <text evidence="9">The sequence shown here is derived from an EMBL/GenBank/DDBJ whole genome shotgun (WGS) entry which is preliminary data.</text>
</comment>
<gene>
    <name evidence="9" type="ORF">B7R76_00020</name>
</gene>
<evidence type="ECO:0000256" key="4">
    <source>
        <dbReference type="ARBA" id="ARBA00022960"/>
    </source>
</evidence>
<name>A0A2J8B3L1_9FIRM</name>
<dbReference type="InterPro" id="IPR003447">
    <property type="entry name" value="FEMABX"/>
</dbReference>
<dbReference type="InterPro" id="IPR016181">
    <property type="entry name" value="Acyl_CoA_acyltransferase"/>
</dbReference>
<evidence type="ECO:0000256" key="2">
    <source>
        <dbReference type="ARBA" id="ARBA00022490"/>
    </source>
</evidence>
<dbReference type="AlphaFoldDB" id="A0A2J8B3L1"/>
<dbReference type="Gene3D" id="3.40.630.30">
    <property type="match status" value="2"/>
</dbReference>
<keyword evidence="2" id="KW-0963">Cytoplasm</keyword>
<dbReference type="PANTHER" id="PTHR36174">
    <property type="entry name" value="LIPID II:GLYCINE GLYCYLTRANSFERASE"/>
    <property type="match status" value="1"/>
</dbReference>
<keyword evidence="6" id="KW-0012">Acyltransferase</keyword>
<sequence length="410" mass="47050">MLKVNKLDSTTYKQLLAASKVRYFFNQMGEFGESKMAEGNKVDYLSFSDSSGETQALALVVYYQYKKILHYGNCIFGPTLLNPSPKLLDEVLQTLKKTVLRHADVRFLRCNPLIPANLYEDVTMIAENVGDDYRSIFRRNGFAHINREWYQDPNINLRCIYNKPIAGMSYPEILASLTPNLKMRMRKAEQSGIKVRMLNLDELDIFDHILEETYARMDTNIAVRPAFHRSLWRHFGSKIYFPVAYINCDEALNTYKTLVESINLAQAELDAQYGENRGKKYQNLSRDNTDQLNRLHNLTAKVAALRKERGEIVYLCAGCFIESGQDFIHLLGGGEKALMNFDGVLAMHAHMLQLAVQGGFANYNLYGCSDLLDEATNNVDYGVLQFKRTFRGNFEEFIGTYEFRKSWLAL</sequence>
<keyword evidence="7" id="KW-0961">Cell wall biogenesis/degradation</keyword>
<dbReference type="PANTHER" id="PTHR36174:SF2">
    <property type="entry name" value="AMINOACYLTRANSFERASE FEMA"/>
    <property type="match status" value="1"/>
</dbReference>
<keyword evidence="5" id="KW-0573">Peptidoglycan synthesis</keyword>
<dbReference type="GO" id="GO:0009252">
    <property type="term" value="P:peptidoglycan biosynthetic process"/>
    <property type="evidence" value="ECO:0007669"/>
    <property type="project" value="UniProtKB-KW"/>
</dbReference>
<comment type="similarity">
    <text evidence="1">Belongs to the FemABX family.</text>
</comment>
<evidence type="ECO:0000313" key="9">
    <source>
        <dbReference type="EMBL" id="PNH19316.1"/>
    </source>
</evidence>
<keyword evidence="3" id="KW-0808">Transferase</keyword>
<dbReference type="Pfam" id="PF02388">
    <property type="entry name" value="FemAB"/>
    <property type="match status" value="1"/>
</dbReference>
<keyword evidence="4" id="KW-0133">Cell shape</keyword>
<evidence type="ECO:0000256" key="6">
    <source>
        <dbReference type="ARBA" id="ARBA00023315"/>
    </source>
</evidence>